<feature type="region of interest" description="Disordered" evidence="1">
    <location>
        <begin position="437"/>
        <end position="462"/>
    </location>
</feature>
<dbReference type="STRING" id="1555112.LIP_1317"/>
<dbReference type="EMBL" id="AP014924">
    <property type="protein sequence ID" value="BAS27170.1"/>
    <property type="molecule type" value="Genomic_DNA"/>
</dbReference>
<reference evidence="4" key="2">
    <citation type="journal article" date="2016" name="Int. J. Syst. Evol. Microbiol.">
        <title>Complete genome sequence and cell structure of Limnochorda pilosa, a Gram-negative spore-former within the phylum Firmicutes.</title>
        <authorList>
            <person name="Watanabe M."/>
            <person name="Kojima H."/>
            <person name="Fukui M."/>
        </authorList>
    </citation>
    <scope>NUCLEOTIDE SEQUENCE [LARGE SCALE GENOMIC DNA]</scope>
    <source>
        <strain evidence="4">HC45</strain>
    </source>
</reference>
<evidence type="ECO:0000259" key="2">
    <source>
        <dbReference type="SMART" id="SM00382"/>
    </source>
</evidence>
<dbReference type="AlphaFoldDB" id="A0A0K2SJB4"/>
<dbReference type="PANTHER" id="PTHR42935:SF1">
    <property type="entry name" value="SLR0930 PROTEIN"/>
    <property type="match status" value="1"/>
</dbReference>
<sequence>MGAVRAAAAGSRHLILFEGVIEGSPLLRALAALLGGLAEGERAGSPEAHGGWTGDLWALAAALARQLLDPEAFGPVPGNAPARSDPGAMSPSPWHDHLVERLLADDNAFTRAAARADGPERLTPSLQAAAVHDLRALQALAALRPSDLEAALRHRGIPWPERVLAWSAGTGCVTAAGRRRPRPDLVAHLRRVLAASDDWGRSLPELAAYWRAVGAGAFGQYVAFRWGAPVADGKPGAALLPVAHPDPVRLEDLVGYEVPRRQVVENTERFVSGRPAHHLLLYGPRGTGKSATVKALGHAFASQGLRLVELPLARVHELPQLLGVVRRQPQRFVILLDDLSFEPGDPAVKELKVALEGTVEAWPVNVRLYATSNRRHVVREERDGPAFRVQDEIHEQISLADRFGVTVLFQAADQELYLRVVEGLLRQSGVRVVENGVPAGDQAAGNGPARTDPAGHMAPAGPTVDRRTLAREALQWALWNNERSPRTAAQFVQEWLGREGTPAAAAAAPSRLDTGTPGALR</sequence>
<name>A0A0K2SJB4_LIMPI</name>
<dbReference type="CDD" id="cd00009">
    <property type="entry name" value="AAA"/>
    <property type="match status" value="1"/>
</dbReference>
<feature type="region of interest" description="Disordered" evidence="1">
    <location>
        <begin position="502"/>
        <end position="521"/>
    </location>
</feature>
<evidence type="ECO:0000313" key="3">
    <source>
        <dbReference type="EMBL" id="BAS27170.1"/>
    </source>
</evidence>
<organism evidence="3 4">
    <name type="scientific">Limnochorda pilosa</name>
    <dbReference type="NCBI Taxonomy" id="1555112"/>
    <lineage>
        <taxon>Bacteria</taxon>
        <taxon>Bacillati</taxon>
        <taxon>Bacillota</taxon>
        <taxon>Limnochordia</taxon>
        <taxon>Limnochordales</taxon>
        <taxon>Limnochordaceae</taxon>
        <taxon>Limnochorda</taxon>
    </lineage>
</organism>
<evidence type="ECO:0000313" key="4">
    <source>
        <dbReference type="Proteomes" id="UP000065807"/>
    </source>
</evidence>
<evidence type="ECO:0000256" key="1">
    <source>
        <dbReference type="SAM" id="MobiDB-lite"/>
    </source>
</evidence>
<accession>A0A0K2SJB4</accession>
<proteinExistence type="predicted"/>
<protein>
    <recommendedName>
        <fullName evidence="2">AAA+ ATPase domain-containing protein</fullName>
    </recommendedName>
</protein>
<reference evidence="4" key="1">
    <citation type="submission" date="2015-07" db="EMBL/GenBank/DDBJ databases">
        <title>Complete genome sequence and phylogenetic analysis of Limnochorda pilosa.</title>
        <authorList>
            <person name="Watanabe M."/>
            <person name="Kojima H."/>
            <person name="Fukui M."/>
        </authorList>
    </citation>
    <scope>NUCLEOTIDE SEQUENCE [LARGE SCALE GENOMIC DNA]</scope>
    <source>
        <strain evidence="4">HC45</strain>
    </source>
</reference>
<dbReference type="SUPFAM" id="SSF52540">
    <property type="entry name" value="P-loop containing nucleoside triphosphate hydrolases"/>
    <property type="match status" value="1"/>
</dbReference>
<dbReference type="KEGG" id="lpil:LIP_1317"/>
<dbReference type="PANTHER" id="PTHR42935">
    <property type="entry name" value="SLR0930 PROTEIN"/>
    <property type="match status" value="1"/>
</dbReference>
<dbReference type="InterPro" id="IPR027417">
    <property type="entry name" value="P-loop_NTPase"/>
</dbReference>
<dbReference type="Pfam" id="PF05673">
    <property type="entry name" value="DUF815"/>
    <property type="match status" value="1"/>
</dbReference>
<dbReference type="InterPro" id="IPR008533">
    <property type="entry name" value="DUF815"/>
</dbReference>
<dbReference type="SMART" id="SM00382">
    <property type="entry name" value="AAA"/>
    <property type="match status" value="1"/>
</dbReference>
<feature type="domain" description="AAA+ ATPase" evidence="2">
    <location>
        <begin position="275"/>
        <end position="399"/>
    </location>
</feature>
<dbReference type="Gene3D" id="3.40.50.300">
    <property type="entry name" value="P-loop containing nucleotide triphosphate hydrolases"/>
    <property type="match status" value="1"/>
</dbReference>
<dbReference type="Proteomes" id="UP000065807">
    <property type="component" value="Chromosome"/>
</dbReference>
<dbReference type="InterPro" id="IPR003593">
    <property type="entry name" value="AAA+_ATPase"/>
</dbReference>
<keyword evidence="4" id="KW-1185">Reference proteome</keyword>
<gene>
    <name evidence="3" type="ORF">LIP_1317</name>
</gene>